<organism evidence="1 2">
    <name type="scientific">Vaccinium darrowii</name>
    <dbReference type="NCBI Taxonomy" id="229202"/>
    <lineage>
        <taxon>Eukaryota</taxon>
        <taxon>Viridiplantae</taxon>
        <taxon>Streptophyta</taxon>
        <taxon>Embryophyta</taxon>
        <taxon>Tracheophyta</taxon>
        <taxon>Spermatophyta</taxon>
        <taxon>Magnoliopsida</taxon>
        <taxon>eudicotyledons</taxon>
        <taxon>Gunneridae</taxon>
        <taxon>Pentapetalae</taxon>
        <taxon>asterids</taxon>
        <taxon>Ericales</taxon>
        <taxon>Ericaceae</taxon>
        <taxon>Vaccinioideae</taxon>
        <taxon>Vaccinieae</taxon>
        <taxon>Vaccinium</taxon>
    </lineage>
</organism>
<gene>
    <name evidence="1" type="ORF">Vadar_013746</name>
</gene>
<keyword evidence="2" id="KW-1185">Reference proteome</keyword>
<dbReference type="Proteomes" id="UP000828048">
    <property type="component" value="Chromosome 4"/>
</dbReference>
<accession>A0ACB7Z3W2</accession>
<reference evidence="1 2" key="1">
    <citation type="journal article" date="2021" name="Hortic Res">
        <title>High-quality reference genome and annotation aids understanding of berry development for evergreen blueberry (Vaccinium darrowii).</title>
        <authorList>
            <person name="Yu J."/>
            <person name="Hulse-Kemp A.M."/>
            <person name="Babiker E."/>
            <person name="Staton M."/>
        </authorList>
    </citation>
    <scope>NUCLEOTIDE SEQUENCE [LARGE SCALE GENOMIC DNA]</scope>
    <source>
        <strain evidence="2">cv. NJ 8807/NJ 8810</strain>
        <tissue evidence="1">Young leaf</tissue>
    </source>
</reference>
<proteinExistence type="predicted"/>
<evidence type="ECO:0000313" key="2">
    <source>
        <dbReference type="Proteomes" id="UP000828048"/>
    </source>
</evidence>
<comment type="caution">
    <text evidence="1">The sequence shown here is derived from an EMBL/GenBank/DDBJ whole genome shotgun (WGS) entry which is preliminary data.</text>
</comment>
<dbReference type="EMBL" id="CM037154">
    <property type="protein sequence ID" value="KAH7860465.1"/>
    <property type="molecule type" value="Genomic_DNA"/>
</dbReference>
<protein>
    <submittedName>
        <fullName evidence="1">Uncharacterized protein</fullName>
    </submittedName>
</protein>
<sequence>MGSISLIAFVTTYIFYLNNYQLDYGLMLVLMVCEVFEMSTGWNMKMCVVTAVAQLFIWCNLTLLLRAFSVTSPPPPVSLVFWDDHLSF</sequence>
<name>A0ACB7Z3W2_9ERIC</name>
<evidence type="ECO:0000313" key="1">
    <source>
        <dbReference type="EMBL" id="KAH7860465.1"/>
    </source>
</evidence>